<reference evidence="4" key="1">
    <citation type="submission" date="2017-09" db="EMBL/GenBank/DDBJ databases">
        <title>Depth-based differentiation of microbial function through sediment-hosted aquifers and enrichment of novel symbionts in the deep terrestrial subsurface.</title>
        <authorList>
            <person name="Probst A.J."/>
            <person name="Ladd B."/>
            <person name="Jarett J.K."/>
            <person name="Geller-Mcgrath D.E."/>
            <person name="Sieber C.M.K."/>
            <person name="Emerson J.B."/>
            <person name="Anantharaman K."/>
            <person name="Thomas B.C."/>
            <person name="Malmstrom R."/>
            <person name="Stieglmeier M."/>
            <person name="Klingl A."/>
            <person name="Woyke T."/>
            <person name="Ryan C.M."/>
            <person name="Banfield J.F."/>
        </authorList>
    </citation>
    <scope>NUCLEOTIDE SEQUENCE [LARGE SCALE GENOMIC DNA]</scope>
</reference>
<dbReference type="Proteomes" id="UP000231466">
    <property type="component" value="Unassembled WGS sequence"/>
</dbReference>
<protein>
    <recommendedName>
        <fullName evidence="2">Cell envelope-related transcriptional attenuator domain-containing protein</fullName>
    </recommendedName>
</protein>
<dbReference type="EMBL" id="PFAH01000001">
    <property type="protein sequence ID" value="PIR98288.1"/>
    <property type="molecule type" value="Genomic_DNA"/>
</dbReference>
<gene>
    <name evidence="3" type="ORF">COT89_00140</name>
</gene>
<dbReference type="PANTHER" id="PTHR33392">
    <property type="entry name" value="POLYISOPRENYL-TEICHOIC ACID--PEPTIDOGLYCAN TEICHOIC ACID TRANSFERASE TAGU"/>
    <property type="match status" value="1"/>
</dbReference>
<evidence type="ECO:0000259" key="2">
    <source>
        <dbReference type="Pfam" id="PF03816"/>
    </source>
</evidence>
<evidence type="ECO:0000313" key="3">
    <source>
        <dbReference type="EMBL" id="PIR98288.1"/>
    </source>
</evidence>
<dbReference type="AlphaFoldDB" id="A0A2H0VGS7"/>
<dbReference type="InterPro" id="IPR050922">
    <property type="entry name" value="LytR/CpsA/Psr_CW_biosynth"/>
</dbReference>
<comment type="similarity">
    <text evidence="1">Belongs to the LytR/CpsA/Psr (LCP) family.</text>
</comment>
<comment type="caution">
    <text evidence="3">The sequence shown here is derived from an EMBL/GenBank/DDBJ whole genome shotgun (WGS) entry which is preliminary data.</text>
</comment>
<dbReference type="PANTHER" id="PTHR33392:SF6">
    <property type="entry name" value="POLYISOPRENYL-TEICHOIC ACID--PEPTIDOGLYCAN TEICHOIC ACID TRANSFERASE TAGU"/>
    <property type="match status" value="1"/>
</dbReference>
<name>A0A2H0VGS7_9BACT</name>
<organism evidence="3 4">
    <name type="scientific">Candidatus Colwellbacteria bacterium CG10_big_fil_rev_8_21_14_0_10_42_22</name>
    <dbReference type="NCBI Taxonomy" id="1974540"/>
    <lineage>
        <taxon>Bacteria</taxon>
        <taxon>Candidatus Colwelliibacteriota</taxon>
    </lineage>
</organism>
<evidence type="ECO:0000256" key="1">
    <source>
        <dbReference type="ARBA" id="ARBA00006068"/>
    </source>
</evidence>
<dbReference type="Gene3D" id="3.40.630.190">
    <property type="entry name" value="LCP protein"/>
    <property type="match status" value="1"/>
</dbReference>
<dbReference type="InterPro" id="IPR004474">
    <property type="entry name" value="LytR_CpsA_psr"/>
</dbReference>
<sequence length="301" mass="34030">MLKRATILLILILVVLVAGASYAILKGEKIDTIWKNGTSENLKEPFSVLVMGQVGKGQGGQWHFAPDLADTIVLIQFNPETEMINLISLPRDLYGDFGDYRFKINRVISDSRIDEVMLTLPAISGIETKNYVILDLSVVKEIVDGLGGIQIELAEPIYDPVGSFYLKAGTNHLNGEDVVWLIRNRYAPQGDFFREKNQHLVLEAIFNKFNELTSLKKTSFIFRMLPQISKSTSNFSLGQTISNFRDVKNIGFNSIVLDFDTKLWQSMRIPNPSGEDAYVLVPKDGINQYKPVKEYIQEHLR</sequence>
<dbReference type="Pfam" id="PF03816">
    <property type="entry name" value="LytR_cpsA_psr"/>
    <property type="match status" value="1"/>
</dbReference>
<accession>A0A2H0VGS7</accession>
<dbReference type="NCBIfam" id="TIGR00350">
    <property type="entry name" value="lytR_cpsA_psr"/>
    <property type="match status" value="1"/>
</dbReference>
<feature type="domain" description="Cell envelope-related transcriptional attenuator" evidence="2">
    <location>
        <begin position="69"/>
        <end position="209"/>
    </location>
</feature>
<evidence type="ECO:0000313" key="4">
    <source>
        <dbReference type="Proteomes" id="UP000231466"/>
    </source>
</evidence>
<proteinExistence type="inferred from homology"/>